<dbReference type="InterPro" id="IPR029062">
    <property type="entry name" value="Class_I_gatase-like"/>
</dbReference>
<keyword evidence="10" id="KW-0121">Carboxypeptidase</keyword>
<evidence type="ECO:0000256" key="6">
    <source>
        <dbReference type="ARBA" id="ARBA00023049"/>
    </source>
</evidence>
<evidence type="ECO:0000256" key="7">
    <source>
        <dbReference type="PROSITE-ProRule" id="PRU01379"/>
    </source>
</evidence>
<reference evidence="11" key="1">
    <citation type="submission" date="2016-12" db="EMBL/GenBank/DDBJ databases">
        <authorList>
            <person name="Varghese N."/>
            <person name="Submissions S."/>
        </authorList>
    </citation>
    <scope>NUCLEOTIDE SEQUENCE [LARGE SCALE GENOMIC DNA]</scope>
    <source>
        <strain evidence="11">DSM 11032</strain>
    </source>
</reference>
<comment type="cofactor">
    <cofactor evidence="1">
        <name>Zn(2+)</name>
        <dbReference type="ChEBI" id="CHEBI:29105"/>
    </cofactor>
</comment>
<proteinExistence type="inferred from homology"/>
<dbReference type="PANTHER" id="PTHR11705:SF143">
    <property type="entry name" value="SLL0236 PROTEIN"/>
    <property type="match status" value="1"/>
</dbReference>
<keyword evidence="11" id="KW-1185">Reference proteome</keyword>
<dbReference type="GO" id="GO:0008270">
    <property type="term" value="F:zinc ion binding"/>
    <property type="evidence" value="ECO:0007669"/>
    <property type="project" value="InterPro"/>
</dbReference>
<gene>
    <name evidence="10" type="ORF">SAMN02745193_00584</name>
</gene>
<keyword evidence="6" id="KW-0482">Metalloprotease</keyword>
<dbReference type="GO" id="GO:0005615">
    <property type="term" value="C:extracellular space"/>
    <property type="evidence" value="ECO:0007669"/>
    <property type="project" value="TreeGrafter"/>
</dbReference>
<dbReference type="SMART" id="SM00631">
    <property type="entry name" value="Zn_pept"/>
    <property type="match status" value="1"/>
</dbReference>
<sequence length="875" mass="93910">MRNNLWGRCLLMLAAIWAMTQPAGAQSFVEGSFDPAIPTLTDTVGHAPGTRITSPDQTYAYLKALVAAAPDRTRMVQYATSWEGRPLYYVILSAPENIARLDAIQADLANVAAGRGSNGAALPVTWLAYGVHGNEISSTDAALMTAYHLLAAQGDERAARIMAETIVVIDPMQNPDGRARFVNNFLAASGIDPAADRQAAEHDEPWPSGRVNHYMFDLNRDWFTLSQPETRGKIAAIRSWNPVVVVDLHEMGGDNTYFFSPAAQPFNPNLTAAQQRAYEVIGRANAATFDAMGEPYFTREVYDLFYPGYGDTWNAHQGAIGSTYEQGSARGLVFARRDGTELTYADGVRNHFAASLATAGAVADNPQRFLSDFAQYRAANASGTAGRGAYLIDLSKRRWNAESLGRRLAAQGITVLRRDGTVSACGRSFPQGYLAIPQAQPAARLVRSLLDRDTPLPPDFLAEQERRRSQDLPHELYDVTAWSVGLMSGADVTLCKAAATGAALSPDAPIAPLSEGSGAFAVAVPWNDSGQARFVTLALREGIEARVTDKAFTTAGRTLPRGTVVFPAGSNTPEQMARLAALASEVGAHTVALDSGWVDDGPNLGSDSFVRLTMPRVAIAWDDGISQLSAGAMRYVLERRLGLAVTPIRTQRLARADLSDYDVLLVPEGNPSAALGEAGQRTIRDFVRKGGVLVAVGDSVETFSGGDSPMLAVKREAALGREPGEAGKDGDTSLAEAVEIATDADYREVIKDQRALPDTLPGALLNVVAQRDHFLSAGYDGGAVVLATGTRIFTPLGRDDGVNVLRFAAPEDLIASGYVWDENRRQLAYKPYLMAQRQGRGLVVGFAHDPSTRAYLDGLDLLIANAVLVAPSRVR</sequence>
<keyword evidence="4" id="KW-0378">Hydrolase</keyword>
<dbReference type="Pfam" id="PF00246">
    <property type="entry name" value="Peptidase_M14"/>
    <property type="match status" value="1"/>
</dbReference>
<feature type="chain" id="PRO_5012568277" evidence="8">
    <location>
        <begin position="26"/>
        <end position="875"/>
    </location>
</feature>
<dbReference type="Gene3D" id="3.40.630.10">
    <property type="entry name" value="Zn peptidases"/>
    <property type="match status" value="1"/>
</dbReference>
<dbReference type="STRING" id="198312.SAMN02745193_00584"/>
<comment type="similarity">
    <text evidence="2 7">Belongs to the peptidase M14 family.</text>
</comment>
<evidence type="ECO:0000256" key="3">
    <source>
        <dbReference type="ARBA" id="ARBA00022670"/>
    </source>
</evidence>
<comment type="caution">
    <text evidence="7">Lacks conserved residue(s) required for the propagation of feature annotation.</text>
</comment>
<name>A0A1M7RXE9_9SPHN</name>
<dbReference type="InterPro" id="IPR000834">
    <property type="entry name" value="Peptidase_M14"/>
</dbReference>
<keyword evidence="5" id="KW-0862">Zinc</keyword>
<dbReference type="PROSITE" id="PS52035">
    <property type="entry name" value="PEPTIDASE_M14"/>
    <property type="match status" value="1"/>
</dbReference>
<dbReference type="EMBL" id="FRDF01000003">
    <property type="protein sequence ID" value="SHN51017.1"/>
    <property type="molecule type" value="Genomic_DNA"/>
</dbReference>
<feature type="signal peptide" evidence="8">
    <location>
        <begin position="1"/>
        <end position="25"/>
    </location>
</feature>
<dbReference type="RefSeq" id="WP_072673286.1">
    <property type="nucleotide sequence ID" value="NZ_FRDF01000003.1"/>
</dbReference>
<dbReference type="SUPFAM" id="SSF53187">
    <property type="entry name" value="Zn-dependent exopeptidases"/>
    <property type="match status" value="1"/>
</dbReference>
<evidence type="ECO:0000256" key="8">
    <source>
        <dbReference type="SAM" id="SignalP"/>
    </source>
</evidence>
<evidence type="ECO:0000259" key="9">
    <source>
        <dbReference type="PROSITE" id="PS52035"/>
    </source>
</evidence>
<dbReference type="GO" id="GO:0004181">
    <property type="term" value="F:metallocarboxypeptidase activity"/>
    <property type="evidence" value="ECO:0007669"/>
    <property type="project" value="InterPro"/>
</dbReference>
<dbReference type="Gene3D" id="3.40.50.880">
    <property type="match status" value="1"/>
</dbReference>
<evidence type="ECO:0000256" key="4">
    <source>
        <dbReference type="ARBA" id="ARBA00022801"/>
    </source>
</evidence>
<dbReference type="GO" id="GO:0006508">
    <property type="term" value="P:proteolysis"/>
    <property type="evidence" value="ECO:0007669"/>
    <property type="project" value="UniProtKB-KW"/>
</dbReference>
<keyword evidence="8" id="KW-0732">Signal</keyword>
<evidence type="ECO:0000256" key="5">
    <source>
        <dbReference type="ARBA" id="ARBA00022833"/>
    </source>
</evidence>
<dbReference type="PANTHER" id="PTHR11705">
    <property type="entry name" value="PROTEASE FAMILY M14 CARBOXYPEPTIDASE A,B"/>
    <property type="match status" value="1"/>
</dbReference>
<dbReference type="AlphaFoldDB" id="A0A1M7RXE9"/>
<evidence type="ECO:0000256" key="2">
    <source>
        <dbReference type="ARBA" id="ARBA00005988"/>
    </source>
</evidence>
<dbReference type="CDD" id="cd06238">
    <property type="entry name" value="M14-like"/>
    <property type="match status" value="1"/>
</dbReference>
<keyword evidence="3" id="KW-0645">Protease</keyword>
<accession>A0A1M7RXE9</accession>
<organism evidence="10 11">
    <name type="scientific">Erythrobacter sanguineus</name>
    <dbReference type="NCBI Taxonomy" id="198312"/>
    <lineage>
        <taxon>Bacteria</taxon>
        <taxon>Pseudomonadati</taxon>
        <taxon>Pseudomonadota</taxon>
        <taxon>Alphaproteobacteria</taxon>
        <taxon>Sphingomonadales</taxon>
        <taxon>Erythrobacteraceae</taxon>
        <taxon>Erythrobacter/Porphyrobacter group</taxon>
        <taxon>Erythrobacter</taxon>
    </lineage>
</organism>
<evidence type="ECO:0000256" key="1">
    <source>
        <dbReference type="ARBA" id="ARBA00001947"/>
    </source>
</evidence>
<dbReference type="CDD" id="cd03143">
    <property type="entry name" value="A4_beta-galactosidase_middle_domain"/>
    <property type="match status" value="1"/>
</dbReference>
<dbReference type="SUPFAM" id="SSF52317">
    <property type="entry name" value="Class I glutamine amidotransferase-like"/>
    <property type="match status" value="1"/>
</dbReference>
<dbReference type="Proteomes" id="UP000184391">
    <property type="component" value="Unassembled WGS sequence"/>
</dbReference>
<evidence type="ECO:0000313" key="11">
    <source>
        <dbReference type="Proteomes" id="UP000184391"/>
    </source>
</evidence>
<protein>
    <submittedName>
        <fullName evidence="10">Zinc carboxypeptidase</fullName>
    </submittedName>
</protein>
<feature type="domain" description="Peptidase M14" evidence="9">
    <location>
        <begin position="51"/>
        <end position="362"/>
    </location>
</feature>
<evidence type="ECO:0000313" key="10">
    <source>
        <dbReference type="EMBL" id="SHN51017.1"/>
    </source>
</evidence>